<dbReference type="WBParaSite" id="MCU_013447-RA">
    <property type="protein sequence ID" value="MCU_013447-RA"/>
    <property type="gene ID" value="MCU_013447"/>
</dbReference>
<sequence>MMPLRWTWWLPALPFCASILIFDEVRKKLLRTLPPGNWVERETYY</sequence>
<keyword evidence="1" id="KW-1133">Transmembrane helix</keyword>
<name>A0A5K3G079_MESCO</name>
<evidence type="ECO:0000256" key="1">
    <source>
        <dbReference type="SAM" id="Phobius"/>
    </source>
</evidence>
<dbReference type="Gene3D" id="1.20.1110.10">
    <property type="entry name" value="Calcium-transporting ATPase, transmembrane domain"/>
    <property type="match status" value="1"/>
</dbReference>
<organism evidence="2">
    <name type="scientific">Mesocestoides corti</name>
    <name type="common">Flatworm</name>
    <dbReference type="NCBI Taxonomy" id="53468"/>
    <lineage>
        <taxon>Eukaryota</taxon>
        <taxon>Metazoa</taxon>
        <taxon>Spiralia</taxon>
        <taxon>Lophotrochozoa</taxon>
        <taxon>Platyhelminthes</taxon>
        <taxon>Cestoda</taxon>
        <taxon>Eucestoda</taxon>
        <taxon>Cyclophyllidea</taxon>
        <taxon>Mesocestoididae</taxon>
        <taxon>Mesocestoides</taxon>
    </lineage>
</organism>
<dbReference type="AlphaFoldDB" id="A0A5K3G079"/>
<feature type="transmembrane region" description="Helical" evidence="1">
    <location>
        <begin position="6"/>
        <end position="22"/>
    </location>
</feature>
<keyword evidence="1" id="KW-0472">Membrane</keyword>
<protein>
    <submittedName>
        <fullName evidence="2">Cation_ATPase_C domain-containing protein</fullName>
    </submittedName>
</protein>
<reference evidence="2" key="1">
    <citation type="submission" date="2019-11" db="UniProtKB">
        <authorList>
            <consortium name="WormBaseParasite"/>
        </authorList>
    </citation>
    <scope>IDENTIFICATION</scope>
</reference>
<proteinExistence type="predicted"/>
<evidence type="ECO:0000313" key="2">
    <source>
        <dbReference type="WBParaSite" id="MCU_013447-RA"/>
    </source>
</evidence>
<accession>A0A5K3G079</accession>
<keyword evidence="1" id="KW-0812">Transmembrane</keyword>